<name>A0A0K6IUI0_9GAMM</name>
<sequence>MKTKRWMLSAGMAMSLAAVSAVADQQWSGGMMSMMGGPGMMDGCGMMSGSSPQGKPAAGMKHGSGMMHNQGMMQNQGMMHGRGMAPEAMSERLGQSLQQLESELKLSADQQSEWQRFVTVVKSQSESMAQHHNRMYGLFEQSASMTLPERVALHKEMMGERFASMSQFNNAITAFYQSLNAEQKTLMDGYPMMGGM</sequence>
<dbReference type="InterPro" id="IPR012899">
    <property type="entry name" value="LTXXQ"/>
</dbReference>
<dbReference type="OrthoDB" id="5298564at2"/>
<proteinExistence type="predicted"/>
<protein>
    <submittedName>
        <fullName evidence="2">LTXXQ motif family protein</fullName>
    </submittedName>
</protein>
<dbReference type="STRING" id="1137284.GCA_001418205_03758"/>
<organism evidence="2 3">
    <name type="scientific">Marinomonas fungiae</name>
    <dbReference type="NCBI Taxonomy" id="1137284"/>
    <lineage>
        <taxon>Bacteria</taxon>
        <taxon>Pseudomonadati</taxon>
        <taxon>Pseudomonadota</taxon>
        <taxon>Gammaproteobacteria</taxon>
        <taxon>Oceanospirillales</taxon>
        <taxon>Oceanospirillaceae</taxon>
        <taxon>Marinomonas</taxon>
    </lineage>
</organism>
<feature type="signal peptide" evidence="1">
    <location>
        <begin position="1"/>
        <end position="23"/>
    </location>
</feature>
<evidence type="ECO:0000313" key="3">
    <source>
        <dbReference type="Proteomes" id="UP000182769"/>
    </source>
</evidence>
<keyword evidence="1" id="KW-0732">Signal</keyword>
<dbReference type="EMBL" id="CYHG01000021">
    <property type="protein sequence ID" value="CUB06724.1"/>
    <property type="molecule type" value="Genomic_DNA"/>
</dbReference>
<keyword evidence="3" id="KW-1185">Reference proteome</keyword>
<dbReference type="Proteomes" id="UP000182769">
    <property type="component" value="Unassembled WGS sequence"/>
</dbReference>
<gene>
    <name evidence="2" type="ORF">Ga0061065_12134</name>
</gene>
<dbReference type="RefSeq" id="WP_055464740.1">
    <property type="nucleotide sequence ID" value="NZ_CYHG01000021.1"/>
</dbReference>
<reference evidence="3" key="1">
    <citation type="submission" date="2015-08" db="EMBL/GenBank/DDBJ databases">
        <authorList>
            <person name="Varghese N."/>
        </authorList>
    </citation>
    <scope>NUCLEOTIDE SEQUENCE [LARGE SCALE GENOMIC DNA]</scope>
    <source>
        <strain evidence="3">JCM 18476</strain>
    </source>
</reference>
<feature type="chain" id="PRO_5005505830" evidence="1">
    <location>
        <begin position="24"/>
        <end position="196"/>
    </location>
</feature>
<dbReference type="AlphaFoldDB" id="A0A0K6IUI0"/>
<evidence type="ECO:0000256" key="1">
    <source>
        <dbReference type="SAM" id="SignalP"/>
    </source>
</evidence>
<dbReference type="GO" id="GO:0042597">
    <property type="term" value="C:periplasmic space"/>
    <property type="evidence" value="ECO:0007669"/>
    <property type="project" value="InterPro"/>
</dbReference>
<accession>A0A0K6IUI0</accession>
<dbReference type="Pfam" id="PF07813">
    <property type="entry name" value="LTXXQ"/>
    <property type="match status" value="1"/>
</dbReference>
<evidence type="ECO:0000313" key="2">
    <source>
        <dbReference type="EMBL" id="CUB06724.1"/>
    </source>
</evidence>